<organism evidence="5 6">
    <name type="scientific">Nitrospina watsonii</name>
    <dbReference type="NCBI Taxonomy" id="1323948"/>
    <lineage>
        <taxon>Bacteria</taxon>
        <taxon>Pseudomonadati</taxon>
        <taxon>Nitrospinota/Tectimicrobiota group</taxon>
        <taxon>Nitrospinota</taxon>
        <taxon>Nitrospinia</taxon>
        <taxon>Nitrospinales</taxon>
        <taxon>Nitrospinaceae</taxon>
        <taxon>Nitrospina</taxon>
    </lineage>
</organism>
<evidence type="ECO:0000259" key="4">
    <source>
        <dbReference type="Pfam" id="PF23357"/>
    </source>
</evidence>
<dbReference type="InterPro" id="IPR019196">
    <property type="entry name" value="ABC_transp_unknown"/>
</dbReference>
<keyword evidence="2" id="KW-0472">Membrane</keyword>
<feature type="domain" description="ABC-type uncharacterised transport system" evidence="3">
    <location>
        <begin position="206"/>
        <end position="462"/>
    </location>
</feature>
<gene>
    <name evidence="5" type="ORF">NSPWAT_2215</name>
</gene>
<feature type="region of interest" description="Disordered" evidence="1">
    <location>
        <begin position="407"/>
        <end position="432"/>
    </location>
</feature>
<dbReference type="EMBL" id="OX336137">
    <property type="protein sequence ID" value="CAI2719071.1"/>
    <property type="molecule type" value="Genomic_DNA"/>
</dbReference>
<dbReference type="Pfam" id="PF23357">
    <property type="entry name" value="DUF7088"/>
    <property type="match status" value="1"/>
</dbReference>
<dbReference type="InterPro" id="IPR055396">
    <property type="entry name" value="DUF7088"/>
</dbReference>
<evidence type="ECO:0000256" key="1">
    <source>
        <dbReference type="SAM" id="MobiDB-lite"/>
    </source>
</evidence>
<feature type="domain" description="DUF7088" evidence="4">
    <location>
        <begin position="101"/>
        <end position="182"/>
    </location>
</feature>
<keyword evidence="6" id="KW-1185">Reference proteome</keyword>
<feature type="transmembrane region" description="Helical" evidence="2">
    <location>
        <begin position="7"/>
        <end position="26"/>
    </location>
</feature>
<evidence type="ECO:0000259" key="3">
    <source>
        <dbReference type="Pfam" id="PF09822"/>
    </source>
</evidence>
<sequence>MKRSTPYLIWVGLTCEFLALLLYIVIPEFPVWPLTFLIIAALNLGTAAVIDRHTLIRALRSRRAVYGMNAAVLILVFTGILVFVNLLAHRHKTRVDVTDTGYYTLAPQTQKVVANLPRPVKMTAFFQGDDPTKPEFQHLVDGYLGLSSDLKLEYIDPDKNPAITRQYGVTTYGTVVLESGTQVHKVQNTTEENLTNGILTVIRDKQKTIAFLEGHGEKSIDDTEKEGYSESKEALEKSQFKVETLLLLQTGRVPDHVDLLVIDGPQKPIQPEEVEALDAYLHRGGALFVLVDPQSESGLQGFLERWGVALKNDIVLDPVSRLLGGDSAAPVVSQYADHGITRDFTLPTIFPLLRSVTAINTEGQETTEILFSGDNSWSEINFQSGKARYDAAEDLKGPLPVAVAVTRTLDTPDQNKTETETGSEDSADTPAAQKAKLTVVGDSDFASNQYNQFSGNQDFFLNTASWLLEEEELIAIRPRQRKNSPLPLTKTQGNLVFVIGSIALPLLTALTGVRIWWKRRSL</sequence>
<evidence type="ECO:0000313" key="5">
    <source>
        <dbReference type="EMBL" id="CAI2719071.1"/>
    </source>
</evidence>
<feature type="transmembrane region" description="Helical" evidence="2">
    <location>
        <begin position="70"/>
        <end position="88"/>
    </location>
</feature>
<feature type="transmembrane region" description="Helical" evidence="2">
    <location>
        <begin position="495"/>
        <end position="517"/>
    </location>
</feature>
<keyword evidence="2" id="KW-1133">Transmembrane helix</keyword>
<dbReference type="SUPFAM" id="SSF52317">
    <property type="entry name" value="Class I glutamine amidotransferase-like"/>
    <property type="match status" value="1"/>
</dbReference>
<dbReference type="Proteomes" id="UP001157733">
    <property type="component" value="Chromosome"/>
</dbReference>
<name>A0ABM9HFK5_9BACT</name>
<dbReference type="Gene3D" id="3.40.30.10">
    <property type="entry name" value="Glutaredoxin"/>
    <property type="match status" value="1"/>
</dbReference>
<accession>A0ABM9HFK5</accession>
<reference evidence="5 6" key="1">
    <citation type="submission" date="2022-09" db="EMBL/GenBank/DDBJ databases">
        <authorList>
            <person name="Kop L."/>
        </authorList>
    </citation>
    <scope>NUCLEOTIDE SEQUENCE [LARGE SCALE GENOMIC DNA]</scope>
    <source>
        <strain evidence="5 6">347</strain>
    </source>
</reference>
<keyword evidence="2" id="KW-0812">Transmembrane</keyword>
<dbReference type="Pfam" id="PF09822">
    <property type="entry name" value="ABC_transp_aux"/>
    <property type="match status" value="1"/>
</dbReference>
<dbReference type="InterPro" id="IPR029062">
    <property type="entry name" value="Class_I_gatase-like"/>
</dbReference>
<evidence type="ECO:0000313" key="6">
    <source>
        <dbReference type="Proteomes" id="UP001157733"/>
    </source>
</evidence>
<dbReference type="RefSeq" id="WP_282011928.1">
    <property type="nucleotide sequence ID" value="NZ_OX336137.1"/>
</dbReference>
<feature type="transmembrane region" description="Helical" evidence="2">
    <location>
        <begin position="32"/>
        <end position="50"/>
    </location>
</feature>
<proteinExistence type="predicted"/>
<protein>
    <submittedName>
        <fullName evidence="5">ABC-type uncharacterized transport system involved in gliding motility auxiliary component-like</fullName>
    </submittedName>
</protein>
<evidence type="ECO:0000256" key="2">
    <source>
        <dbReference type="SAM" id="Phobius"/>
    </source>
</evidence>